<dbReference type="InterPro" id="IPR011010">
    <property type="entry name" value="DNA_brk_join_enz"/>
</dbReference>
<sequence>MGEGSGACKHRGLPWHGLRHTWASWHVQAGTPLADLKELGGWASLEMVQRYAHLSPDHTAQYAANVGVHGTKMAQSPPRTVSQRA</sequence>
<protein>
    <recommendedName>
        <fullName evidence="3">Tyr recombinase domain-containing protein</fullName>
    </recommendedName>
</protein>
<dbReference type="EMBL" id="CCCS020000023">
    <property type="protein sequence ID" value="CDQ09682.1"/>
    <property type="molecule type" value="Genomic_DNA"/>
</dbReference>
<name>A0A060ULZ4_9PROT</name>
<evidence type="ECO:0000259" key="3">
    <source>
        <dbReference type="PROSITE" id="PS51898"/>
    </source>
</evidence>
<evidence type="ECO:0000256" key="2">
    <source>
        <dbReference type="SAM" id="MobiDB-lite"/>
    </source>
</evidence>
<dbReference type="GO" id="GO:0015074">
    <property type="term" value="P:DNA integration"/>
    <property type="evidence" value="ECO:0007669"/>
    <property type="project" value="InterPro"/>
</dbReference>
<keyword evidence="1" id="KW-0233">DNA recombination</keyword>
<gene>
    <name evidence="4" type="ORF">AFERRI_30328</name>
</gene>
<feature type="region of interest" description="Disordered" evidence="2">
    <location>
        <begin position="66"/>
        <end position="85"/>
    </location>
</feature>
<dbReference type="Pfam" id="PF00589">
    <property type="entry name" value="Phage_integrase"/>
    <property type="match status" value="1"/>
</dbReference>
<dbReference type="Gene3D" id="1.10.443.10">
    <property type="entry name" value="Intergrase catalytic core"/>
    <property type="match status" value="1"/>
</dbReference>
<dbReference type="GO" id="GO:0006310">
    <property type="term" value="P:DNA recombination"/>
    <property type="evidence" value="ECO:0007669"/>
    <property type="project" value="UniProtKB-KW"/>
</dbReference>
<reference evidence="4" key="2">
    <citation type="submission" date="2014-07" db="EMBL/GenBank/DDBJ databases">
        <title>Initial genome analysis of the psychrotolerant acidophile Acidithiobacillus ferrivorans CF27: insights into iron and sulfur oxidation pathways and into biofilm formation.</title>
        <authorList>
            <person name="Talla E."/>
            <person name="Hedrich S."/>
            <person name="Mangenot S."/>
            <person name="Ji B."/>
            <person name="Johnson D.B."/>
            <person name="Barbe V."/>
            <person name="Bonnefoy V."/>
        </authorList>
    </citation>
    <scope>NUCLEOTIDE SEQUENCE [LARGE SCALE GENOMIC DNA]</scope>
    <source>
        <strain evidence="4">CF27</strain>
    </source>
</reference>
<feature type="compositionally biased region" description="Polar residues" evidence="2">
    <location>
        <begin position="73"/>
        <end position="85"/>
    </location>
</feature>
<dbReference type="GO" id="GO:0003677">
    <property type="term" value="F:DNA binding"/>
    <property type="evidence" value="ECO:0007669"/>
    <property type="project" value="InterPro"/>
</dbReference>
<feature type="domain" description="Tyr recombinase" evidence="3">
    <location>
        <begin position="1"/>
        <end position="64"/>
    </location>
</feature>
<proteinExistence type="predicted"/>
<accession>A0A060ULZ4</accession>
<dbReference type="PROSITE" id="PS51898">
    <property type="entry name" value="TYR_RECOMBINASE"/>
    <property type="match status" value="1"/>
</dbReference>
<evidence type="ECO:0000313" key="4">
    <source>
        <dbReference type="EMBL" id="CDQ09682.1"/>
    </source>
</evidence>
<dbReference type="AlphaFoldDB" id="A0A060ULZ4"/>
<evidence type="ECO:0000256" key="1">
    <source>
        <dbReference type="ARBA" id="ARBA00023172"/>
    </source>
</evidence>
<dbReference type="RefSeq" id="WP_306383009.1">
    <property type="nucleotide sequence ID" value="NZ_CCCS020000023.1"/>
</dbReference>
<dbReference type="InterPro" id="IPR013762">
    <property type="entry name" value="Integrase-like_cat_sf"/>
</dbReference>
<dbReference type="InterPro" id="IPR002104">
    <property type="entry name" value="Integrase_catalytic"/>
</dbReference>
<organism evidence="4">
    <name type="scientific">Acidithiobacillus ferrivorans</name>
    <dbReference type="NCBI Taxonomy" id="160808"/>
    <lineage>
        <taxon>Bacteria</taxon>
        <taxon>Pseudomonadati</taxon>
        <taxon>Pseudomonadota</taxon>
        <taxon>Acidithiobacillia</taxon>
        <taxon>Acidithiobacillales</taxon>
        <taxon>Acidithiobacillaceae</taxon>
        <taxon>Acidithiobacillus</taxon>
    </lineage>
</organism>
<comment type="caution">
    <text evidence="4">The sequence shown here is derived from an EMBL/GenBank/DDBJ whole genome shotgun (WGS) entry which is preliminary data.</text>
</comment>
<dbReference type="SUPFAM" id="SSF56349">
    <property type="entry name" value="DNA breaking-rejoining enzymes"/>
    <property type="match status" value="1"/>
</dbReference>
<reference evidence="4" key="1">
    <citation type="submission" date="2014-03" db="EMBL/GenBank/DDBJ databases">
        <authorList>
            <person name="Genoscope - CEA"/>
        </authorList>
    </citation>
    <scope>NUCLEOTIDE SEQUENCE [LARGE SCALE GENOMIC DNA]</scope>
    <source>
        <strain evidence="4">CF27</strain>
    </source>
</reference>